<evidence type="ECO:0000313" key="3">
    <source>
        <dbReference type="Proteomes" id="UP000371041"/>
    </source>
</evidence>
<name>A0A5Q3Q5K2_9PSEU</name>
<dbReference type="RefSeq" id="WP_154076217.1">
    <property type="nucleotide sequence ID" value="NZ_CP045929.1"/>
</dbReference>
<dbReference type="EMBL" id="CP045929">
    <property type="protein sequence ID" value="QGK69623.1"/>
    <property type="molecule type" value="Genomic_DNA"/>
</dbReference>
<organism evidence="2 3">
    <name type="scientific">Allosaccharopolyspora coralli</name>
    <dbReference type="NCBI Taxonomy" id="2665642"/>
    <lineage>
        <taxon>Bacteria</taxon>
        <taxon>Bacillati</taxon>
        <taxon>Actinomycetota</taxon>
        <taxon>Actinomycetes</taxon>
        <taxon>Pseudonocardiales</taxon>
        <taxon>Pseudonocardiaceae</taxon>
        <taxon>Allosaccharopolyspora</taxon>
    </lineage>
</organism>
<dbReference type="Gene3D" id="3.30.720.120">
    <property type="match status" value="1"/>
</dbReference>
<gene>
    <name evidence="2" type="ORF">GIY23_08930</name>
</gene>
<reference evidence="3" key="1">
    <citation type="submission" date="2019-11" db="EMBL/GenBank/DDBJ databases">
        <title>The complete genome sequence of Saccharopolyspora sp. E2A.</title>
        <authorList>
            <person name="Zhang G."/>
        </authorList>
    </citation>
    <scope>NUCLEOTIDE SEQUENCE [LARGE SCALE GENOMIC DNA]</scope>
    <source>
        <strain evidence="3">E2A</strain>
    </source>
</reference>
<feature type="domain" description="VOC" evidence="1">
    <location>
        <begin position="4"/>
        <end position="125"/>
    </location>
</feature>
<dbReference type="InterPro" id="IPR029068">
    <property type="entry name" value="Glyas_Bleomycin-R_OHBP_Dase"/>
</dbReference>
<dbReference type="InterPro" id="IPR037523">
    <property type="entry name" value="VOC_core"/>
</dbReference>
<dbReference type="SUPFAM" id="SSF54593">
    <property type="entry name" value="Glyoxalase/Bleomycin resistance protein/Dihydroxybiphenyl dioxygenase"/>
    <property type="match status" value="1"/>
</dbReference>
<dbReference type="Gene3D" id="3.30.720.110">
    <property type="match status" value="1"/>
</dbReference>
<proteinExistence type="predicted"/>
<dbReference type="KEGG" id="sace:GIY23_08930"/>
<protein>
    <submittedName>
        <fullName evidence="2">Glyoxalase</fullName>
    </submittedName>
</protein>
<keyword evidence="3" id="KW-1185">Reference proteome</keyword>
<sequence>MSHQPSVVAVLRYQDAKQALEFLHDAFGFQQTMVVPGEGNTIAHAEMSFGNGKVMLASDSSEPGTGGAANTYSGVYATVTDPDEHCARARTAGAEITMEPTDMDYGSREYAARDLEGHHWYFGTYQPSVS</sequence>
<evidence type="ECO:0000313" key="2">
    <source>
        <dbReference type="EMBL" id="QGK69623.1"/>
    </source>
</evidence>
<dbReference type="PANTHER" id="PTHR34109:SF1">
    <property type="entry name" value="VOC DOMAIN-CONTAINING PROTEIN"/>
    <property type="match status" value="1"/>
</dbReference>
<evidence type="ECO:0000259" key="1">
    <source>
        <dbReference type="PROSITE" id="PS51819"/>
    </source>
</evidence>
<dbReference type="Proteomes" id="UP000371041">
    <property type="component" value="Chromosome"/>
</dbReference>
<dbReference type="Pfam" id="PF00903">
    <property type="entry name" value="Glyoxalase"/>
    <property type="match status" value="1"/>
</dbReference>
<dbReference type="InterPro" id="IPR004360">
    <property type="entry name" value="Glyas_Fos-R_dOase_dom"/>
</dbReference>
<accession>A0A5Q3Q5K2</accession>
<dbReference type="PANTHER" id="PTHR34109">
    <property type="entry name" value="BNAUNNG04460D PROTEIN-RELATED"/>
    <property type="match status" value="1"/>
</dbReference>
<dbReference type="AlphaFoldDB" id="A0A5Q3Q5K2"/>
<dbReference type="PROSITE" id="PS51819">
    <property type="entry name" value="VOC"/>
    <property type="match status" value="1"/>
</dbReference>